<dbReference type="InterPro" id="IPR029308">
    <property type="entry name" value="FANCI_S1"/>
</dbReference>
<dbReference type="AlphaFoldDB" id="A0A9N9AK43"/>
<feature type="domain" description="FANCI solenoid 2" evidence="2">
    <location>
        <begin position="290"/>
        <end position="431"/>
    </location>
</feature>
<feature type="domain" description="FANCI solenoid 1" evidence="1">
    <location>
        <begin position="176"/>
        <end position="252"/>
    </location>
</feature>
<dbReference type="GO" id="GO:0006281">
    <property type="term" value="P:DNA repair"/>
    <property type="evidence" value="ECO:0007669"/>
    <property type="project" value="InterPro"/>
</dbReference>
<feature type="non-terminal residue" evidence="3">
    <location>
        <position position="1"/>
    </location>
</feature>
<evidence type="ECO:0000313" key="4">
    <source>
        <dbReference type="Proteomes" id="UP000789706"/>
    </source>
</evidence>
<dbReference type="PANTHER" id="PTHR21818:SF0">
    <property type="entry name" value="FANCONI ANEMIA GROUP I PROTEIN"/>
    <property type="match status" value="1"/>
</dbReference>
<proteinExistence type="predicted"/>
<dbReference type="Pfam" id="PF14676">
    <property type="entry name" value="FANCI_S2"/>
    <property type="match status" value="1"/>
</dbReference>
<dbReference type="EMBL" id="CAJVPK010000643">
    <property type="protein sequence ID" value="CAG8535533.1"/>
    <property type="molecule type" value="Genomic_DNA"/>
</dbReference>
<dbReference type="InterPro" id="IPR029315">
    <property type="entry name" value="FANCI_S2"/>
</dbReference>
<organism evidence="3 4">
    <name type="scientific">Diversispora eburnea</name>
    <dbReference type="NCBI Taxonomy" id="1213867"/>
    <lineage>
        <taxon>Eukaryota</taxon>
        <taxon>Fungi</taxon>
        <taxon>Fungi incertae sedis</taxon>
        <taxon>Mucoromycota</taxon>
        <taxon>Glomeromycotina</taxon>
        <taxon>Glomeromycetes</taxon>
        <taxon>Diversisporales</taxon>
        <taxon>Diversisporaceae</taxon>
        <taxon>Diversispora</taxon>
    </lineage>
</organism>
<reference evidence="3" key="1">
    <citation type="submission" date="2021-06" db="EMBL/GenBank/DDBJ databases">
        <authorList>
            <person name="Kallberg Y."/>
            <person name="Tangrot J."/>
            <person name="Rosling A."/>
        </authorList>
    </citation>
    <scope>NUCLEOTIDE SEQUENCE</scope>
    <source>
        <strain evidence="3">AZ414A</strain>
    </source>
</reference>
<evidence type="ECO:0000313" key="3">
    <source>
        <dbReference type="EMBL" id="CAG8535533.1"/>
    </source>
</evidence>
<sequence length="475" mass="55066">MNCLLNIEERRTRLTTCYNEGAVRIQTPNTIHETQEIKLNIQQDEPLKKNLANFVRKQLDNEKKFYDEQNGCFPIICAMFKGSMVDNNINNERQIEIEKLRDQRRVVIMLEIVRWLSEKDNDTTSIFDKVVSDLVIIESFVEAINIIIRSLRRVKPIHGKLFTFLPVFLSTFNTLSEWHESNVLSLAGEFKDIVMNDDQLKFVIEKIMRHFDSMGINGIPPLIYQMLLLSRKGQKNLIIKGICEYFNNQEKIEKAKWISKVDSSNRLTYTPIMDLFQKIIRKTSFGWDQVTQSLVQLCILVMDTTAPSSSNKNTDLFKVINKTPKNANELTSNLGITILFEMFKIHDMVRAEILDQILSRVISKADSVEHFLILLELIVKEAPHSIINYITRIKGALDYFTFLPSNTADRLLRALQPIIYANKSFRRQTALKGYLRLLNIHTNSNCNMWTISQLSAGSSRSMHKQDQNSLSFEIF</sequence>
<gene>
    <name evidence="3" type="ORF">DEBURN_LOCUS6353</name>
</gene>
<evidence type="ECO:0000259" key="2">
    <source>
        <dbReference type="Pfam" id="PF14676"/>
    </source>
</evidence>
<dbReference type="PANTHER" id="PTHR21818">
    <property type="entry name" value="BC025462 PROTEIN"/>
    <property type="match status" value="1"/>
</dbReference>
<protein>
    <submittedName>
        <fullName evidence="3">4568_t:CDS:1</fullName>
    </submittedName>
</protein>
<name>A0A9N9AK43_9GLOM</name>
<comment type="caution">
    <text evidence="3">The sequence shown here is derived from an EMBL/GenBank/DDBJ whole genome shotgun (WGS) entry which is preliminary data.</text>
</comment>
<dbReference type="GO" id="GO:0070182">
    <property type="term" value="F:DNA polymerase binding"/>
    <property type="evidence" value="ECO:0007669"/>
    <property type="project" value="TreeGrafter"/>
</dbReference>
<accession>A0A9N9AK43</accession>
<evidence type="ECO:0000259" key="1">
    <source>
        <dbReference type="Pfam" id="PF14675"/>
    </source>
</evidence>
<dbReference type="Proteomes" id="UP000789706">
    <property type="component" value="Unassembled WGS sequence"/>
</dbReference>
<dbReference type="Pfam" id="PF14675">
    <property type="entry name" value="FANCI_S1"/>
    <property type="match status" value="1"/>
</dbReference>
<dbReference type="InterPro" id="IPR026171">
    <property type="entry name" value="FANCI"/>
</dbReference>
<keyword evidence="4" id="KW-1185">Reference proteome</keyword>
<dbReference type="OrthoDB" id="195089at2759"/>